<dbReference type="InterPro" id="IPR037185">
    <property type="entry name" value="EmrE-like"/>
</dbReference>
<dbReference type="EMBL" id="CP046620">
    <property type="protein sequence ID" value="QHQ35312.1"/>
    <property type="molecule type" value="Genomic_DNA"/>
</dbReference>
<feature type="transmembrane region" description="Helical" evidence="1">
    <location>
        <begin position="287"/>
        <end position="305"/>
    </location>
</feature>
<feature type="transmembrane region" description="Helical" evidence="1">
    <location>
        <begin position="197"/>
        <end position="216"/>
    </location>
</feature>
<dbReference type="AlphaFoldDB" id="A0A6P1T450"/>
<feature type="transmembrane region" description="Helical" evidence="1">
    <location>
        <begin position="261"/>
        <end position="280"/>
    </location>
</feature>
<dbReference type="RefSeq" id="WP_161861877.1">
    <property type="nucleotide sequence ID" value="NZ_CP046620.1"/>
</dbReference>
<proteinExistence type="predicted"/>
<keyword evidence="1" id="KW-0472">Membrane</keyword>
<feature type="transmembrane region" description="Helical" evidence="1">
    <location>
        <begin position="106"/>
        <end position="127"/>
    </location>
</feature>
<feature type="transmembrane region" description="Helical" evidence="1">
    <location>
        <begin position="133"/>
        <end position="152"/>
    </location>
</feature>
<gene>
    <name evidence="3" type="ORF">GO499_08925</name>
</gene>
<dbReference type="InterPro" id="IPR000620">
    <property type="entry name" value="EamA_dom"/>
</dbReference>
<dbReference type="Pfam" id="PF00892">
    <property type="entry name" value="EamA"/>
    <property type="match status" value="1"/>
</dbReference>
<sequence length="306" mass="33485">MSPADLNDWVHAIEGQPAGHTAAMVLALVSAVAHSVFGALQKWRFDPWLTRGAIDVFYASMALPVALFVVPLPEAHVWVFLIGVFLIHFAYKYILAMAYERAAYTVVYPVVRGTGPLATVVVAGLVFSEHFTGTQWLGVLLLSGAIFGLAALNYRRTAHVDRQVLIAALGLAFITGIIVAVYTVYDAYGMRMVENPFTFLAWFFVVDGIAFPFLAWRRWQRLEERPDPRPLLARGFLAALIAYVSFGAVMLATRLDKVGEAAVLRETSTVFAAVIGWLFLKETVGWGRAALMACIALGAIVVEFGG</sequence>
<feature type="transmembrane region" description="Helical" evidence="1">
    <location>
        <begin position="236"/>
        <end position="255"/>
    </location>
</feature>
<organism evidence="3 4">
    <name type="scientific">Algicella marina</name>
    <dbReference type="NCBI Taxonomy" id="2683284"/>
    <lineage>
        <taxon>Bacteria</taxon>
        <taxon>Pseudomonadati</taxon>
        <taxon>Pseudomonadota</taxon>
        <taxon>Alphaproteobacteria</taxon>
        <taxon>Rhodobacterales</taxon>
        <taxon>Paracoccaceae</taxon>
        <taxon>Algicella</taxon>
    </lineage>
</organism>
<protein>
    <submittedName>
        <fullName evidence="3">EamA family transporter</fullName>
    </submittedName>
</protein>
<feature type="transmembrane region" description="Helical" evidence="1">
    <location>
        <begin position="20"/>
        <end position="40"/>
    </location>
</feature>
<dbReference type="Gene3D" id="1.10.3730.20">
    <property type="match status" value="1"/>
</dbReference>
<feature type="transmembrane region" description="Helical" evidence="1">
    <location>
        <begin position="52"/>
        <end position="70"/>
    </location>
</feature>
<keyword evidence="1" id="KW-1133">Transmembrane helix</keyword>
<dbReference type="Proteomes" id="UP000464495">
    <property type="component" value="Chromosome"/>
</dbReference>
<evidence type="ECO:0000313" key="3">
    <source>
        <dbReference type="EMBL" id="QHQ35312.1"/>
    </source>
</evidence>
<dbReference type="GO" id="GO:0016020">
    <property type="term" value="C:membrane"/>
    <property type="evidence" value="ECO:0007669"/>
    <property type="project" value="InterPro"/>
</dbReference>
<evidence type="ECO:0000313" key="4">
    <source>
        <dbReference type="Proteomes" id="UP000464495"/>
    </source>
</evidence>
<feature type="domain" description="EamA" evidence="2">
    <location>
        <begin position="169"/>
        <end position="302"/>
    </location>
</feature>
<feature type="transmembrane region" description="Helical" evidence="1">
    <location>
        <begin position="164"/>
        <end position="185"/>
    </location>
</feature>
<feature type="transmembrane region" description="Helical" evidence="1">
    <location>
        <begin position="76"/>
        <end position="94"/>
    </location>
</feature>
<accession>A0A6P1T450</accession>
<dbReference type="SUPFAM" id="SSF103481">
    <property type="entry name" value="Multidrug resistance efflux transporter EmrE"/>
    <property type="match status" value="2"/>
</dbReference>
<dbReference type="KEGG" id="amaq:GO499_08925"/>
<keyword evidence="4" id="KW-1185">Reference proteome</keyword>
<evidence type="ECO:0000259" key="2">
    <source>
        <dbReference type="Pfam" id="PF00892"/>
    </source>
</evidence>
<evidence type="ECO:0000256" key="1">
    <source>
        <dbReference type="SAM" id="Phobius"/>
    </source>
</evidence>
<name>A0A6P1T450_9RHOB</name>
<reference evidence="3 4" key="1">
    <citation type="submission" date="2019-12" db="EMBL/GenBank/DDBJ databases">
        <title>Complete genome sequence of Algicella marina strain 9Alg 56(T) isolated from the red alga Tichocarpus crinitus.</title>
        <authorList>
            <person name="Kim S.-G."/>
            <person name="Nedashkovskaya O.I."/>
        </authorList>
    </citation>
    <scope>NUCLEOTIDE SEQUENCE [LARGE SCALE GENOMIC DNA]</scope>
    <source>
        <strain evidence="3 4">9Alg 56</strain>
    </source>
</reference>
<keyword evidence="1" id="KW-0812">Transmembrane</keyword>